<evidence type="ECO:0000256" key="2">
    <source>
        <dbReference type="ARBA" id="ARBA00022801"/>
    </source>
</evidence>
<dbReference type="Gene3D" id="3.40.50.300">
    <property type="entry name" value="P-loop containing nucleotide triphosphate hydrolases"/>
    <property type="match status" value="1"/>
</dbReference>
<organism evidence="7 8">
    <name type="scientific">Angustibacter aerolatus</name>
    <dbReference type="NCBI Taxonomy" id="1162965"/>
    <lineage>
        <taxon>Bacteria</taxon>
        <taxon>Bacillati</taxon>
        <taxon>Actinomycetota</taxon>
        <taxon>Actinomycetes</taxon>
        <taxon>Kineosporiales</taxon>
        <taxon>Kineosporiaceae</taxon>
    </lineage>
</organism>
<reference evidence="8" key="1">
    <citation type="journal article" date="2019" name="Int. J. Syst. Evol. Microbiol.">
        <title>The Global Catalogue of Microorganisms (GCM) 10K type strain sequencing project: providing services to taxonomists for standard genome sequencing and annotation.</title>
        <authorList>
            <consortium name="The Broad Institute Genomics Platform"/>
            <consortium name="The Broad Institute Genome Sequencing Center for Infectious Disease"/>
            <person name="Wu L."/>
            <person name="Ma J."/>
        </authorList>
    </citation>
    <scope>NUCLEOTIDE SEQUENCE [LARGE SCALE GENOMIC DNA]</scope>
    <source>
        <strain evidence="8">NBRC 108730</strain>
    </source>
</reference>
<evidence type="ECO:0000256" key="3">
    <source>
        <dbReference type="ARBA" id="ARBA00022806"/>
    </source>
</evidence>
<accession>A0ABQ6JPA5</accession>
<name>A0ABQ6JPA5_9ACTN</name>
<dbReference type="InterPro" id="IPR014016">
    <property type="entry name" value="UvrD-like_ATP-bd"/>
</dbReference>
<protein>
    <recommendedName>
        <fullName evidence="6">UvrD-like helicase ATP-binding domain-containing protein</fullName>
    </recommendedName>
</protein>
<dbReference type="PANTHER" id="PTHR11070">
    <property type="entry name" value="UVRD / RECB / PCRA DNA HELICASE FAMILY MEMBER"/>
    <property type="match status" value="1"/>
</dbReference>
<feature type="compositionally biased region" description="Low complexity" evidence="5">
    <location>
        <begin position="124"/>
        <end position="143"/>
    </location>
</feature>
<evidence type="ECO:0000313" key="8">
    <source>
        <dbReference type="Proteomes" id="UP001157017"/>
    </source>
</evidence>
<dbReference type="InterPro" id="IPR027417">
    <property type="entry name" value="P-loop_NTPase"/>
</dbReference>
<dbReference type="InterPro" id="IPR000212">
    <property type="entry name" value="DNA_helicase_UvrD/REP"/>
</dbReference>
<keyword evidence="3" id="KW-0347">Helicase</keyword>
<keyword evidence="8" id="KW-1185">Reference proteome</keyword>
<evidence type="ECO:0000259" key="6">
    <source>
        <dbReference type="Pfam" id="PF00580"/>
    </source>
</evidence>
<dbReference type="EMBL" id="BSUZ01000001">
    <property type="protein sequence ID" value="GMA88491.1"/>
    <property type="molecule type" value="Genomic_DNA"/>
</dbReference>
<keyword evidence="1" id="KW-0547">Nucleotide-binding</keyword>
<comment type="caution">
    <text evidence="7">The sequence shown here is derived from an EMBL/GenBank/DDBJ whole genome shotgun (WGS) entry which is preliminary data.</text>
</comment>
<evidence type="ECO:0000256" key="1">
    <source>
        <dbReference type="ARBA" id="ARBA00022741"/>
    </source>
</evidence>
<dbReference type="Pfam" id="PF00580">
    <property type="entry name" value="UvrD-helicase"/>
    <property type="match status" value="1"/>
</dbReference>
<dbReference type="PANTHER" id="PTHR11070:SF55">
    <property type="entry name" value="DNA 3'-5' HELICASE"/>
    <property type="match status" value="1"/>
</dbReference>
<evidence type="ECO:0000313" key="7">
    <source>
        <dbReference type="EMBL" id="GMA88491.1"/>
    </source>
</evidence>
<evidence type="ECO:0000256" key="4">
    <source>
        <dbReference type="ARBA" id="ARBA00022840"/>
    </source>
</evidence>
<feature type="domain" description="UvrD-like helicase ATP-binding" evidence="6">
    <location>
        <begin position="2"/>
        <end position="40"/>
    </location>
</feature>
<keyword evidence="4" id="KW-0067">ATP-binding</keyword>
<sequence length="174" mass="18109">MLHALFGDGHAVTAVGDPNQSIYGWRGASAGTLATFADRFRDVDGGPATVRRASTSWRNDRAVLEVANRLAAPLREGADVEVHPLVARPGAGSGHAEPRDVPDLAGSRPAGRSTGWRSGGSGPTAGRCPGAARRCCAAGGRSSRTSRRRCCDVGCPTRWSGSAGCSRRRRSPTC</sequence>
<dbReference type="Proteomes" id="UP001157017">
    <property type="component" value="Unassembled WGS sequence"/>
</dbReference>
<dbReference type="SUPFAM" id="SSF52540">
    <property type="entry name" value="P-loop containing nucleoside triphosphate hydrolases"/>
    <property type="match status" value="1"/>
</dbReference>
<keyword evidence="2" id="KW-0378">Hydrolase</keyword>
<gene>
    <name evidence="7" type="ORF">GCM10025868_37410</name>
</gene>
<evidence type="ECO:0000256" key="5">
    <source>
        <dbReference type="SAM" id="MobiDB-lite"/>
    </source>
</evidence>
<feature type="region of interest" description="Disordered" evidence="5">
    <location>
        <begin position="86"/>
        <end position="174"/>
    </location>
</feature>
<proteinExistence type="predicted"/>